<reference evidence="2" key="1">
    <citation type="submission" date="2018-05" db="EMBL/GenBank/DDBJ databases">
        <authorList>
            <person name="Lanie J.A."/>
            <person name="Ng W.-L."/>
            <person name="Kazmierczak K.M."/>
            <person name="Andrzejewski T.M."/>
            <person name="Davidsen T.M."/>
            <person name="Wayne K.J."/>
            <person name="Tettelin H."/>
            <person name="Glass J.I."/>
            <person name="Rusch D."/>
            <person name="Podicherti R."/>
            <person name="Tsui H.-C.T."/>
            <person name="Winkler M.E."/>
        </authorList>
    </citation>
    <scope>NUCLEOTIDE SEQUENCE</scope>
</reference>
<sequence length="473" mass="52521">MQNNTGVTSVTLIAIGHLVSFTHRRTGIMKQLVSLVAVLSCLWTAPAAGQDLADHPAVASQIKLMDAWIDAQMKEIDLPGLVIGVVYDQEVVWSKAYGHADVERGTPMQSDSIFRIASHSKLFTSIAILQLREAGKLRLDDPITDHLPWFDMQNPYPEADPIRISNLLTHSAGLPRESDHPSWTEFEFPTREDLRETVSQQQAAYPASTVWKYSNLGLSLAGAIVETVSGRAYEEYVETEIMAPLGMTSSSVGVPSDTHRARLVTGYGRRWLDKPRETMPFIDARAFDPATGLSSSVDDMLKFLSWQMRLRSTHVTEVLRANTLREMQRVHWLRENWRGGNGWGFSISHREDRDLIGHGGSYPGNRTTTQLSPTENVGVVVFTNGGDGNPGRYLNKAFEWIAPAIVRATAQPAVPAAADPSWTQYVGMYRSRGGERQVIVLNEELMVISPRSDDPMGGKSTLRPVGEHTFKIE</sequence>
<dbReference type="AlphaFoldDB" id="A0A381XKP5"/>
<dbReference type="Pfam" id="PF00144">
    <property type="entry name" value="Beta-lactamase"/>
    <property type="match status" value="1"/>
</dbReference>
<dbReference type="EMBL" id="UINC01015533">
    <property type="protein sequence ID" value="SVA65336.1"/>
    <property type="molecule type" value="Genomic_DNA"/>
</dbReference>
<dbReference type="PANTHER" id="PTHR46825:SF9">
    <property type="entry name" value="BETA-LACTAMASE-RELATED DOMAIN-CONTAINING PROTEIN"/>
    <property type="match status" value="1"/>
</dbReference>
<gene>
    <name evidence="2" type="ORF">METZ01_LOCUS118190</name>
</gene>
<dbReference type="InterPro" id="IPR050491">
    <property type="entry name" value="AmpC-like"/>
</dbReference>
<name>A0A381XKP5_9ZZZZ</name>
<dbReference type="InterPro" id="IPR012338">
    <property type="entry name" value="Beta-lactam/transpept-like"/>
</dbReference>
<organism evidence="2">
    <name type="scientific">marine metagenome</name>
    <dbReference type="NCBI Taxonomy" id="408172"/>
    <lineage>
        <taxon>unclassified sequences</taxon>
        <taxon>metagenomes</taxon>
        <taxon>ecological metagenomes</taxon>
    </lineage>
</organism>
<dbReference type="InterPro" id="IPR001466">
    <property type="entry name" value="Beta-lactam-related"/>
</dbReference>
<accession>A0A381XKP5</accession>
<proteinExistence type="predicted"/>
<evidence type="ECO:0000313" key="2">
    <source>
        <dbReference type="EMBL" id="SVA65336.1"/>
    </source>
</evidence>
<dbReference type="PANTHER" id="PTHR46825">
    <property type="entry name" value="D-ALANYL-D-ALANINE-CARBOXYPEPTIDASE/ENDOPEPTIDASE AMPH"/>
    <property type="match status" value="1"/>
</dbReference>
<dbReference type="Gene3D" id="3.40.710.10">
    <property type="entry name" value="DD-peptidase/beta-lactamase superfamily"/>
    <property type="match status" value="1"/>
</dbReference>
<protein>
    <recommendedName>
        <fullName evidence="1">Beta-lactamase-related domain-containing protein</fullName>
    </recommendedName>
</protein>
<dbReference type="SUPFAM" id="SSF56601">
    <property type="entry name" value="beta-lactamase/transpeptidase-like"/>
    <property type="match status" value="1"/>
</dbReference>
<feature type="non-terminal residue" evidence="2">
    <location>
        <position position="473"/>
    </location>
</feature>
<evidence type="ECO:0000259" key="1">
    <source>
        <dbReference type="Pfam" id="PF00144"/>
    </source>
</evidence>
<feature type="domain" description="Beta-lactamase-related" evidence="1">
    <location>
        <begin position="66"/>
        <end position="395"/>
    </location>
</feature>